<gene>
    <name evidence="1" type="ORF">OU5_P0125</name>
</gene>
<protein>
    <submittedName>
        <fullName evidence="1">Uncharacterized protein</fullName>
    </submittedName>
</protein>
<reference evidence="1 2" key="1">
    <citation type="journal article" date="2012" name="J. Bacteriol.">
        <title>Genome sequence of cold-adapted Pseudomonas mandelii strain JR-1.</title>
        <authorList>
            <person name="Jang S.H."/>
            <person name="Kim J."/>
            <person name="Kim J."/>
            <person name="Hong S."/>
            <person name="Lee C."/>
        </authorList>
    </citation>
    <scope>NUCLEOTIDE SEQUENCE [LARGE SCALE GENOMIC DNA]</scope>
    <source>
        <strain evidence="1 2">JR-1</strain>
        <plasmid evidence="2">Plasmid</plasmid>
    </source>
</reference>
<name>A0A024EKQ5_9PSED</name>
<evidence type="ECO:0000313" key="1">
    <source>
        <dbReference type="EMBL" id="AHZ73377.1"/>
    </source>
</evidence>
<dbReference type="Proteomes" id="UP000026913">
    <property type="component" value="Plasmid unnamed"/>
</dbReference>
<sequence length="44" mass="4949">MPPNRRIAPFKLLSERIITQPLTRLSERTLGKRPGDLAARYGSA</sequence>
<dbReference type="KEGG" id="pman:OU5_P0125"/>
<proteinExistence type="predicted"/>
<keyword evidence="1" id="KW-0614">Plasmid</keyword>
<evidence type="ECO:0000313" key="2">
    <source>
        <dbReference type="Proteomes" id="UP000026913"/>
    </source>
</evidence>
<dbReference type="AlphaFoldDB" id="A0A024EKQ5"/>
<accession>A0A024EKQ5</accession>
<organism evidence="1 2">
    <name type="scientific">Pseudomonas mandelii JR-1</name>
    <dbReference type="NCBI Taxonomy" id="1147786"/>
    <lineage>
        <taxon>Bacteria</taxon>
        <taxon>Pseudomonadati</taxon>
        <taxon>Pseudomonadota</taxon>
        <taxon>Gammaproteobacteria</taxon>
        <taxon>Pseudomonadales</taxon>
        <taxon>Pseudomonadaceae</taxon>
        <taxon>Pseudomonas</taxon>
    </lineage>
</organism>
<dbReference type="EMBL" id="CP005961">
    <property type="protein sequence ID" value="AHZ73377.1"/>
    <property type="molecule type" value="Genomic_DNA"/>
</dbReference>
<dbReference type="HOGENOM" id="CLU_3220873_0_0_6"/>
<geneLocation type="plasmid" evidence="2"/>